<proteinExistence type="predicted"/>
<dbReference type="Proteomes" id="UP000037136">
    <property type="component" value="Unassembled WGS sequence"/>
</dbReference>
<feature type="region of interest" description="Disordered" evidence="1">
    <location>
        <begin position="1"/>
        <end position="147"/>
    </location>
</feature>
<evidence type="ECO:0000313" key="3">
    <source>
        <dbReference type="Proteomes" id="UP000037136"/>
    </source>
</evidence>
<name>A0A2A9PH56_OPHUN</name>
<dbReference type="AlphaFoldDB" id="A0A2A9PH56"/>
<evidence type="ECO:0000313" key="2">
    <source>
        <dbReference type="EMBL" id="PFH60233.1"/>
    </source>
</evidence>
<reference evidence="2 3" key="2">
    <citation type="journal article" date="2017" name="Sci. Rep.">
        <title>Ant-infecting Ophiocordyceps genomes reveal a high diversity of potential behavioral manipulation genes and a possible major role for enterotoxins.</title>
        <authorList>
            <person name="de Bekker C."/>
            <person name="Ohm R.A."/>
            <person name="Evans H.C."/>
            <person name="Brachmann A."/>
            <person name="Hughes D.P."/>
        </authorList>
    </citation>
    <scope>NUCLEOTIDE SEQUENCE [LARGE SCALE GENOMIC DNA]</scope>
    <source>
        <strain evidence="2 3">SC16a</strain>
    </source>
</reference>
<gene>
    <name evidence="2" type="ORF">XA68_11260</name>
</gene>
<organism evidence="2 3">
    <name type="scientific">Ophiocordyceps unilateralis</name>
    <name type="common">Zombie-ant fungus</name>
    <name type="synonym">Torrubia unilateralis</name>
    <dbReference type="NCBI Taxonomy" id="268505"/>
    <lineage>
        <taxon>Eukaryota</taxon>
        <taxon>Fungi</taxon>
        <taxon>Dikarya</taxon>
        <taxon>Ascomycota</taxon>
        <taxon>Pezizomycotina</taxon>
        <taxon>Sordariomycetes</taxon>
        <taxon>Hypocreomycetidae</taxon>
        <taxon>Hypocreales</taxon>
        <taxon>Ophiocordycipitaceae</taxon>
        <taxon>Ophiocordyceps</taxon>
    </lineage>
</organism>
<evidence type="ECO:0000256" key="1">
    <source>
        <dbReference type="SAM" id="MobiDB-lite"/>
    </source>
</evidence>
<keyword evidence="3" id="KW-1185">Reference proteome</keyword>
<accession>A0A2A9PH56</accession>
<comment type="caution">
    <text evidence="2">The sequence shown here is derived from an EMBL/GenBank/DDBJ whole genome shotgun (WGS) entry which is preliminary data.</text>
</comment>
<reference evidence="2 3" key="1">
    <citation type="journal article" date="2015" name="BMC Genomics">
        <title>Gene expression during zombie ant biting behavior reflects the complexity underlying fungal parasitic behavioral manipulation.</title>
        <authorList>
            <person name="de Bekker C."/>
            <person name="Ohm R.A."/>
            <person name="Loreto R.G."/>
            <person name="Sebastian A."/>
            <person name="Albert I."/>
            <person name="Merrow M."/>
            <person name="Brachmann A."/>
            <person name="Hughes D.P."/>
        </authorList>
    </citation>
    <scope>NUCLEOTIDE SEQUENCE [LARGE SCALE GENOMIC DNA]</scope>
    <source>
        <strain evidence="2 3">SC16a</strain>
    </source>
</reference>
<protein>
    <submittedName>
        <fullName evidence="2">Uncharacterized protein</fullName>
    </submittedName>
</protein>
<dbReference type="EMBL" id="LAZP02000141">
    <property type="protein sequence ID" value="PFH60233.1"/>
    <property type="molecule type" value="Genomic_DNA"/>
</dbReference>
<sequence length="147" mass="15595">MPKVKTPNAATSARTKESYGVSGRHGISQPASTGPQSDQAVVSPQAEGAGRPPHTLLGTSSKDRKAKKGSVTNSRGFALGPRLRDKSGRILDSLPSNPNGMSDESVAEWAAWLEQPKSADRPPSLTAGKPPKSRRKGKKESKFRPEP</sequence>
<feature type="compositionally biased region" description="Polar residues" evidence="1">
    <location>
        <begin position="29"/>
        <end position="42"/>
    </location>
</feature>